<feature type="region of interest" description="Disordered" evidence="1">
    <location>
        <begin position="285"/>
        <end position="466"/>
    </location>
</feature>
<feature type="compositionally biased region" description="Basic and acidic residues" evidence="1">
    <location>
        <begin position="346"/>
        <end position="360"/>
    </location>
</feature>
<dbReference type="EMBL" id="JAECZO010000044">
    <property type="protein sequence ID" value="KAK7194917.1"/>
    <property type="molecule type" value="Genomic_DNA"/>
</dbReference>
<proteinExistence type="predicted"/>
<feature type="compositionally biased region" description="Polar residues" evidence="1">
    <location>
        <begin position="367"/>
        <end position="385"/>
    </location>
</feature>
<evidence type="ECO:0000256" key="1">
    <source>
        <dbReference type="SAM" id="MobiDB-lite"/>
    </source>
</evidence>
<protein>
    <submittedName>
        <fullName evidence="2">Uncharacterized protein</fullName>
    </submittedName>
</protein>
<feature type="compositionally biased region" description="Polar residues" evidence="1">
    <location>
        <begin position="210"/>
        <end position="220"/>
    </location>
</feature>
<organism evidence="2 3">
    <name type="scientific">Novymonas esmeraldas</name>
    <dbReference type="NCBI Taxonomy" id="1808958"/>
    <lineage>
        <taxon>Eukaryota</taxon>
        <taxon>Discoba</taxon>
        <taxon>Euglenozoa</taxon>
        <taxon>Kinetoplastea</taxon>
        <taxon>Metakinetoplastina</taxon>
        <taxon>Trypanosomatida</taxon>
        <taxon>Trypanosomatidae</taxon>
        <taxon>Novymonas</taxon>
    </lineage>
</organism>
<evidence type="ECO:0000313" key="3">
    <source>
        <dbReference type="Proteomes" id="UP001430356"/>
    </source>
</evidence>
<accession>A0AAW0EN75</accession>
<dbReference type="Proteomes" id="UP001430356">
    <property type="component" value="Unassembled WGS sequence"/>
</dbReference>
<feature type="region of interest" description="Disordered" evidence="1">
    <location>
        <begin position="478"/>
        <end position="500"/>
    </location>
</feature>
<name>A0AAW0EN75_9TRYP</name>
<dbReference type="Gene3D" id="3.80.10.10">
    <property type="entry name" value="Ribonuclease Inhibitor"/>
    <property type="match status" value="1"/>
</dbReference>
<keyword evidence="3" id="KW-1185">Reference proteome</keyword>
<evidence type="ECO:0000313" key="2">
    <source>
        <dbReference type="EMBL" id="KAK7194917.1"/>
    </source>
</evidence>
<feature type="compositionally biased region" description="Basic and acidic residues" evidence="1">
    <location>
        <begin position="287"/>
        <end position="300"/>
    </location>
</feature>
<reference evidence="2 3" key="1">
    <citation type="journal article" date="2021" name="MBio">
        <title>A New Model Trypanosomatid, Novymonas esmeraldas: Genomic Perception of Its 'Candidatus Pandoraea novymonadis' Endosymbiont.</title>
        <authorList>
            <person name="Zakharova A."/>
            <person name="Saura A."/>
            <person name="Butenko A."/>
            <person name="Podesvova L."/>
            <person name="Warmusova S."/>
            <person name="Kostygov A.Y."/>
            <person name="Nenarokova A."/>
            <person name="Lukes J."/>
            <person name="Opperdoes F.R."/>
            <person name="Yurchenko V."/>
        </authorList>
    </citation>
    <scope>NUCLEOTIDE SEQUENCE [LARGE SCALE GENOMIC DNA]</scope>
    <source>
        <strain evidence="2 3">E262AT.01</strain>
    </source>
</reference>
<dbReference type="SUPFAM" id="SSF52047">
    <property type="entry name" value="RNI-like"/>
    <property type="match status" value="1"/>
</dbReference>
<dbReference type="AlphaFoldDB" id="A0AAW0EN75"/>
<comment type="caution">
    <text evidence="2">The sequence shown here is derived from an EMBL/GenBank/DDBJ whole genome shotgun (WGS) entry which is preliminary data.</text>
</comment>
<gene>
    <name evidence="2" type="ORF">NESM_000413700</name>
</gene>
<dbReference type="InterPro" id="IPR001611">
    <property type="entry name" value="Leu-rich_rpt"/>
</dbReference>
<dbReference type="InterPro" id="IPR032675">
    <property type="entry name" value="LRR_dom_sf"/>
</dbReference>
<feature type="compositionally biased region" description="Pro residues" evidence="1">
    <location>
        <begin position="454"/>
        <end position="463"/>
    </location>
</feature>
<dbReference type="Pfam" id="PF13516">
    <property type="entry name" value="LRR_6"/>
    <property type="match status" value="2"/>
</dbReference>
<feature type="region of interest" description="Disordered" evidence="1">
    <location>
        <begin position="192"/>
        <end position="239"/>
    </location>
</feature>
<feature type="compositionally biased region" description="Low complexity" evidence="1">
    <location>
        <begin position="334"/>
        <end position="344"/>
    </location>
</feature>
<sequence length="500" mass="52109">MTASLVAVYERACSDASVPPNSALTQCFAAVNSSTPLQALSLHANLVGPRGLTALLPVLRVCRQTLQSVDLSFNNLDNAAVLQLVRYFANGGFVALRRLELRGNPLTYQGGKCLVHWCEGLEPVRHARRARGFNASKRASVTDAASSSHLSPSGYWCDADDVHITYIGLEETVMPEALRRSLQQRIADAVARRETRRLQRGAPQLPRPPSTTGRRSTNGDTSRHDAATTVVADGVSSGAPTAAEVTVSAMPPRLEGLALDDSIGSGSGSADAAVLDDSDGVPLFLRGDADGGSDVHKPTYDDASVEDDDDAAGAAEPEVVEADSGEQHRRRSKSSSSKSSSSSSVRDVEQEPHAAKRDAETALAAPQTRSGSAADTVPFLSNSLRDGSDVSAPPATSHMYPPASSSTSSSSSASPLSAVRAAALPVPAPPQQQQQQQQQRVPELTVSATAVYAAPPPPPPPPKTAASILDELGLDAVAAPMGGGDAQDDPDAAPAWLEEI</sequence>
<feature type="compositionally biased region" description="Low complexity" evidence="1">
    <location>
        <begin position="401"/>
        <end position="440"/>
    </location>
</feature>